<evidence type="ECO:0000313" key="2">
    <source>
        <dbReference type="EMBL" id="KAJ8250615.1"/>
    </source>
</evidence>
<keyword evidence="3" id="KW-1185">Reference proteome</keyword>
<dbReference type="AlphaFoldDB" id="A0A9Q1CWE7"/>
<feature type="region of interest" description="Disordered" evidence="1">
    <location>
        <begin position="1"/>
        <end position="31"/>
    </location>
</feature>
<protein>
    <submittedName>
        <fullName evidence="2">Uncharacterized protein</fullName>
    </submittedName>
</protein>
<gene>
    <name evidence="2" type="ORF">COCON_G00225370</name>
</gene>
<name>A0A9Q1CWE7_CONCO</name>
<comment type="caution">
    <text evidence="2">The sequence shown here is derived from an EMBL/GenBank/DDBJ whole genome shotgun (WGS) entry which is preliminary data.</text>
</comment>
<dbReference type="OrthoDB" id="8964326at2759"/>
<evidence type="ECO:0000313" key="3">
    <source>
        <dbReference type="Proteomes" id="UP001152803"/>
    </source>
</evidence>
<feature type="region of interest" description="Disordered" evidence="1">
    <location>
        <begin position="213"/>
        <end position="236"/>
    </location>
</feature>
<accession>A0A9Q1CWE7</accession>
<proteinExistence type="predicted"/>
<sequence length="236" mass="24826">MSGPVPSGLNMCPRDGGRTGGPRSACSPGPPRRGSGASCPAACQRALGFTLGGQASFCPPESGCTQFGLAPPARRLQIGAPNATRLDDIPLLHFGLSEDCGIAVEGFKSGKERDTQLSAWLSLDQVEPIIIGRLDQILEEKLAARLPKVREAREAPHSCVCPPAAVSLGGLPGWAEPQAELRAHLPPVSRPSTQCSDGSHSSVYFQCQTGHSFPPPLAHRSPGARPQKHKPRGIVR</sequence>
<dbReference type="EMBL" id="JAFJMO010000018">
    <property type="protein sequence ID" value="KAJ8250615.1"/>
    <property type="molecule type" value="Genomic_DNA"/>
</dbReference>
<feature type="compositionally biased region" description="Basic residues" evidence="1">
    <location>
        <begin position="226"/>
        <end position="236"/>
    </location>
</feature>
<dbReference type="Proteomes" id="UP001152803">
    <property type="component" value="Unassembled WGS sequence"/>
</dbReference>
<reference evidence="2" key="1">
    <citation type="journal article" date="2023" name="Science">
        <title>Genome structures resolve the early diversification of teleost fishes.</title>
        <authorList>
            <person name="Parey E."/>
            <person name="Louis A."/>
            <person name="Montfort J."/>
            <person name="Bouchez O."/>
            <person name="Roques C."/>
            <person name="Iampietro C."/>
            <person name="Lluch J."/>
            <person name="Castinel A."/>
            <person name="Donnadieu C."/>
            <person name="Desvignes T."/>
            <person name="Floi Bucao C."/>
            <person name="Jouanno E."/>
            <person name="Wen M."/>
            <person name="Mejri S."/>
            <person name="Dirks R."/>
            <person name="Jansen H."/>
            <person name="Henkel C."/>
            <person name="Chen W.J."/>
            <person name="Zahm M."/>
            <person name="Cabau C."/>
            <person name="Klopp C."/>
            <person name="Thompson A.W."/>
            <person name="Robinson-Rechavi M."/>
            <person name="Braasch I."/>
            <person name="Lecointre G."/>
            <person name="Bobe J."/>
            <person name="Postlethwait J.H."/>
            <person name="Berthelot C."/>
            <person name="Roest Crollius H."/>
            <person name="Guiguen Y."/>
        </authorList>
    </citation>
    <scope>NUCLEOTIDE SEQUENCE</scope>
    <source>
        <strain evidence="2">Concon-B</strain>
    </source>
</reference>
<organism evidence="2 3">
    <name type="scientific">Conger conger</name>
    <name type="common">Conger eel</name>
    <name type="synonym">Muraena conger</name>
    <dbReference type="NCBI Taxonomy" id="82655"/>
    <lineage>
        <taxon>Eukaryota</taxon>
        <taxon>Metazoa</taxon>
        <taxon>Chordata</taxon>
        <taxon>Craniata</taxon>
        <taxon>Vertebrata</taxon>
        <taxon>Euteleostomi</taxon>
        <taxon>Actinopterygii</taxon>
        <taxon>Neopterygii</taxon>
        <taxon>Teleostei</taxon>
        <taxon>Anguilliformes</taxon>
        <taxon>Congridae</taxon>
        <taxon>Conger</taxon>
    </lineage>
</organism>
<evidence type="ECO:0000256" key="1">
    <source>
        <dbReference type="SAM" id="MobiDB-lite"/>
    </source>
</evidence>